<sequence length="168" mass="18807">MSVQTTIRPARPADIGAIRALARRAWDATYEDLLDETTVAETVAEWYADDALREALDTPGTAFLVAEAGEDLLGFCHGVVLEDEGDVLRMYVDPDHWGEGVGTALHERLRDDLLDFNMRRMRAIVLADNDIGNEFYRGLGFEKTGEGDVELGGETYTENVYTKEFDRE</sequence>
<keyword evidence="5" id="KW-1185">Reference proteome</keyword>
<evidence type="ECO:0000313" key="4">
    <source>
        <dbReference type="EMBL" id="MFC4359737.1"/>
    </source>
</evidence>
<keyword evidence="1 4" id="KW-0808">Transferase</keyword>
<dbReference type="InterPro" id="IPR000182">
    <property type="entry name" value="GNAT_dom"/>
</dbReference>
<dbReference type="Gene3D" id="3.40.630.30">
    <property type="match status" value="1"/>
</dbReference>
<dbReference type="Pfam" id="PF00583">
    <property type="entry name" value="Acetyltransf_1"/>
    <property type="match status" value="1"/>
</dbReference>
<dbReference type="PANTHER" id="PTHR43877">
    <property type="entry name" value="AMINOALKYLPHOSPHONATE N-ACETYLTRANSFERASE-RELATED-RELATED"/>
    <property type="match status" value="1"/>
</dbReference>
<evidence type="ECO:0000256" key="1">
    <source>
        <dbReference type="ARBA" id="ARBA00022679"/>
    </source>
</evidence>
<dbReference type="AlphaFoldDB" id="A0ABD5PFX4"/>
<accession>A0ABD5PFX4</accession>
<dbReference type="EC" id="2.3.-.-" evidence="4"/>
<keyword evidence="2 4" id="KW-0012">Acyltransferase</keyword>
<feature type="domain" description="N-acetyltransferase" evidence="3">
    <location>
        <begin position="5"/>
        <end position="168"/>
    </location>
</feature>
<proteinExistence type="predicted"/>
<evidence type="ECO:0000259" key="3">
    <source>
        <dbReference type="PROSITE" id="PS51186"/>
    </source>
</evidence>
<organism evidence="4 5">
    <name type="scientific">Halobium salinum</name>
    <dbReference type="NCBI Taxonomy" id="1364940"/>
    <lineage>
        <taxon>Archaea</taxon>
        <taxon>Methanobacteriati</taxon>
        <taxon>Methanobacteriota</taxon>
        <taxon>Stenosarchaea group</taxon>
        <taxon>Halobacteria</taxon>
        <taxon>Halobacteriales</taxon>
        <taxon>Haloferacaceae</taxon>
        <taxon>Halobium</taxon>
    </lineage>
</organism>
<comment type="caution">
    <text evidence="4">The sequence shown here is derived from an EMBL/GenBank/DDBJ whole genome shotgun (WGS) entry which is preliminary data.</text>
</comment>
<dbReference type="InterPro" id="IPR050832">
    <property type="entry name" value="Bact_Acetyltransf"/>
</dbReference>
<dbReference type="Proteomes" id="UP001595921">
    <property type="component" value="Unassembled WGS sequence"/>
</dbReference>
<dbReference type="InterPro" id="IPR016181">
    <property type="entry name" value="Acyl_CoA_acyltransferase"/>
</dbReference>
<dbReference type="PROSITE" id="PS51186">
    <property type="entry name" value="GNAT"/>
    <property type="match status" value="1"/>
</dbReference>
<evidence type="ECO:0000256" key="2">
    <source>
        <dbReference type="ARBA" id="ARBA00023315"/>
    </source>
</evidence>
<dbReference type="SUPFAM" id="SSF55729">
    <property type="entry name" value="Acyl-CoA N-acyltransferases (Nat)"/>
    <property type="match status" value="1"/>
</dbReference>
<gene>
    <name evidence="4" type="ORF">ACFO0N_17465</name>
</gene>
<dbReference type="RefSeq" id="WP_267621381.1">
    <property type="nucleotide sequence ID" value="NZ_JAODIW010000006.1"/>
</dbReference>
<dbReference type="GO" id="GO:0016746">
    <property type="term" value="F:acyltransferase activity"/>
    <property type="evidence" value="ECO:0007669"/>
    <property type="project" value="UniProtKB-KW"/>
</dbReference>
<name>A0ABD5PFX4_9EURY</name>
<protein>
    <submittedName>
        <fullName evidence="4">GNAT family N-acetyltransferase</fullName>
        <ecNumber evidence="4">2.3.-.-</ecNumber>
    </submittedName>
</protein>
<reference evidence="4 5" key="1">
    <citation type="journal article" date="2019" name="Int. J. Syst. Evol. Microbiol.">
        <title>The Global Catalogue of Microorganisms (GCM) 10K type strain sequencing project: providing services to taxonomists for standard genome sequencing and annotation.</title>
        <authorList>
            <consortium name="The Broad Institute Genomics Platform"/>
            <consortium name="The Broad Institute Genome Sequencing Center for Infectious Disease"/>
            <person name="Wu L."/>
            <person name="Ma J."/>
        </authorList>
    </citation>
    <scope>NUCLEOTIDE SEQUENCE [LARGE SCALE GENOMIC DNA]</scope>
    <source>
        <strain evidence="4 5">CGMCC 1.12553</strain>
    </source>
</reference>
<dbReference type="CDD" id="cd04301">
    <property type="entry name" value="NAT_SF"/>
    <property type="match status" value="1"/>
</dbReference>
<dbReference type="EMBL" id="JBHSDS010000008">
    <property type="protein sequence ID" value="MFC4359737.1"/>
    <property type="molecule type" value="Genomic_DNA"/>
</dbReference>
<evidence type="ECO:0000313" key="5">
    <source>
        <dbReference type="Proteomes" id="UP001595921"/>
    </source>
</evidence>